<organism evidence="2 3">
    <name type="scientific">Liparis tanakae</name>
    <name type="common">Tanaka's snailfish</name>
    <dbReference type="NCBI Taxonomy" id="230148"/>
    <lineage>
        <taxon>Eukaryota</taxon>
        <taxon>Metazoa</taxon>
        <taxon>Chordata</taxon>
        <taxon>Craniata</taxon>
        <taxon>Vertebrata</taxon>
        <taxon>Euteleostomi</taxon>
        <taxon>Actinopterygii</taxon>
        <taxon>Neopterygii</taxon>
        <taxon>Teleostei</taxon>
        <taxon>Neoteleostei</taxon>
        <taxon>Acanthomorphata</taxon>
        <taxon>Eupercaria</taxon>
        <taxon>Perciformes</taxon>
        <taxon>Cottioidei</taxon>
        <taxon>Cottales</taxon>
        <taxon>Liparidae</taxon>
        <taxon>Liparis</taxon>
    </lineage>
</organism>
<gene>
    <name evidence="2" type="ORF">EYF80_042216</name>
</gene>
<sequence length="175" mass="19212">MRRRGAAADCVFELPPCFIFPTLPESADVADSSITAGACRAAEEEEEERDGGATFDPTSDSPSRPCYSPRRRSEPRLPLAFRLSGTAKSLSSKSPRCQLELSDKTLKDEYFIVVLCLKSQDHSCRPFEKDHEGSARGQHRGVEVTAPGRKKDENRQSCLKNNASIGLSQGNEPNP</sequence>
<dbReference type="EMBL" id="SRLO01000735">
    <property type="protein sequence ID" value="TNN47574.1"/>
    <property type="molecule type" value="Genomic_DNA"/>
</dbReference>
<feature type="region of interest" description="Disordered" evidence="1">
    <location>
        <begin position="37"/>
        <end position="78"/>
    </location>
</feature>
<feature type="region of interest" description="Disordered" evidence="1">
    <location>
        <begin position="126"/>
        <end position="175"/>
    </location>
</feature>
<proteinExistence type="predicted"/>
<evidence type="ECO:0000313" key="2">
    <source>
        <dbReference type="EMBL" id="TNN47574.1"/>
    </source>
</evidence>
<dbReference type="Proteomes" id="UP000314294">
    <property type="component" value="Unassembled WGS sequence"/>
</dbReference>
<evidence type="ECO:0000256" key="1">
    <source>
        <dbReference type="SAM" id="MobiDB-lite"/>
    </source>
</evidence>
<evidence type="ECO:0000313" key="3">
    <source>
        <dbReference type="Proteomes" id="UP000314294"/>
    </source>
</evidence>
<feature type="compositionally biased region" description="Low complexity" evidence="1">
    <location>
        <begin position="59"/>
        <end position="68"/>
    </location>
</feature>
<reference evidence="2 3" key="1">
    <citation type="submission" date="2019-03" db="EMBL/GenBank/DDBJ databases">
        <title>First draft genome of Liparis tanakae, snailfish: a comprehensive survey of snailfish specific genes.</title>
        <authorList>
            <person name="Kim W."/>
            <person name="Song I."/>
            <person name="Jeong J.-H."/>
            <person name="Kim D."/>
            <person name="Kim S."/>
            <person name="Ryu S."/>
            <person name="Song J.Y."/>
            <person name="Lee S.K."/>
        </authorList>
    </citation>
    <scope>NUCLEOTIDE SEQUENCE [LARGE SCALE GENOMIC DNA]</scope>
    <source>
        <tissue evidence="2">Muscle</tissue>
    </source>
</reference>
<comment type="caution">
    <text evidence="2">The sequence shown here is derived from an EMBL/GenBank/DDBJ whole genome shotgun (WGS) entry which is preliminary data.</text>
</comment>
<feature type="compositionally biased region" description="Polar residues" evidence="1">
    <location>
        <begin position="156"/>
        <end position="175"/>
    </location>
</feature>
<protein>
    <submittedName>
        <fullName evidence="2">Uncharacterized protein</fullName>
    </submittedName>
</protein>
<accession>A0A4Z2G478</accession>
<dbReference type="AlphaFoldDB" id="A0A4Z2G478"/>
<keyword evidence="3" id="KW-1185">Reference proteome</keyword>
<name>A0A4Z2G478_9TELE</name>